<name>A0A1M6VRF5_9FLAO</name>
<sequence length="409" mass="43220">MDYVSESSNTNTVKTYISYLVIALLMTHTLTAQVKIGDNPQNLNNSSVLELESTSRVLVITRVNDLQMNTISPLRGALVYNTDHDCLHYYTGTEWVNICEELDNSFTVSTRADHMRPINPNALDNTVVITETPNPDGSVNYNFEVGIINGANIAPSAVNGDKIQNGSVGSQDLAPRSVGLTHLQDGGADGDLFQWNGSAWTLINEADINITENQDLADVIAVDPSAGNQQIKDLQNPTDLQDAATMSYVDDSIAASDALDLDKDETNELQDLNLTGNILTLNNPATAGNQVDLVGYLDNTDNQNLSIGGGGTPNQSVEVAISGGTSALVDVRDGDFDPNNENQTVSAGTGISINQTGQDFQVTNSAPDLTVALADGGSGNVTIGGAYPNFTIDVPNNTDNQNLSIGGGG</sequence>
<evidence type="ECO:0000313" key="1">
    <source>
        <dbReference type="EMBL" id="SHK84068.1"/>
    </source>
</evidence>
<accession>A0A1M6VRF5</accession>
<gene>
    <name evidence="1" type="ORF">SAMN05216293_2009</name>
</gene>
<feature type="non-terminal residue" evidence="1">
    <location>
        <position position="409"/>
    </location>
</feature>
<reference evidence="1 2" key="1">
    <citation type="submission" date="2016-11" db="EMBL/GenBank/DDBJ databases">
        <authorList>
            <person name="Varghese N."/>
            <person name="Submissions S."/>
        </authorList>
    </citation>
    <scope>NUCLEOTIDE SEQUENCE [LARGE SCALE GENOMIC DNA]</scope>
    <source>
        <strain evidence="1 2">CGMCC 1.12174</strain>
    </source>
</reference>
<dbReference type="Proteomes" id="UP000184031">
    <property type="component" value="Unassembled WGS sequence"/>
</dbReference>
<comment type="caution">
    <text evidence="1">The sequence shown here is derived from an EMBL/GenBank/DDBJ whole genome shotgun (WGS) entry which is preliminary data.</text>
</comment>
<dbReference type="STRING" id="1055723.SAMN05216293_2009"/>
<evidence type="ECO:0000313" key="2">
    <source>
        <dbReference type="Proteomes" id="UP000184031"/>
    </source>
</evidence>
<proteinExistence type="predicted"/>
<protein>
    <submittedName>
        <fullName evidence="1">Uncharacterized protein</fullName>
    </submittedName>
</protein>
<dbReference type="AlphaFoldDB" id="A0A1M6VRF5"/>
<dbReference type="EMBL" id="FRAT01000005">
    <property type="protein sequence ID" value="SHK84068.1"/>
    <property type="molecule type" value="Genomic_DNA"/>
</dbReference>
<organism evidence="1 2">
    <name type="scientific">Flagellimonas taeanensis</name>
    <dbReference type="NCBI Taxonomy" id="1005926"/>
    <lineage>
        <taxon>Bacteria</taxon>
        <taxon>Pseudomonadati</taxon>
        <taxon>Bacteroidota</taxon>
        <taxon>Flavobacteriia</taxon>
        <taxon>Flavobacteriales</taxon>
        <taxon>Flavobacteriaceae</taxon>
        <taxon>Flagellimonas</taxon>
    </lineage>
</organism>